<dbReference type="InterPro" id="IPR001977">
    <property type="entry name" value="Depp_CoAkinase"/>
</dbReference>
<keyword evidence="5" id="KW-0472">Membrane</keyword>
<feature type="transmembrane region" description="Helical" evidence="5">
    <location>
        <begin position="207"/>
        <end position="227"/>
    </location>
</feature>
<evidence type="ECO:0000256" key="5">
    <source>
        <dbReference type="SAM" id="Phobius"/>
    </source>
</evidence>
<evidence type="ECO:0000256" key="3">
    <source>
        <dbReference type="ARBA" id="ARBA00022840"/>
    </source>
</evidence>
<keyword evidence="5" id="KW-0812">Transmembrane</keyword>
<sequence>MFLVGLTGGIATGKSTASDVFQRLGVPVIDADQIARDVVQPGKAAWHKIREQFGDEVFLDDGHLDREKMGRIVFADNNMRKRLNAITHPEIRKAMMWKIFVCFLKGYQFVVLDLPLLFESRNMVSFLSYIIVVSCTDGQQLQRLMARNGFTREEAQMRIDAQMPMTEKCRLATFIVDNSGTQEMTEKQILDLYHKFRRSRAHWPLRILGWMGIAFVMWFVFTVMRAVL</sequence>
<gene>
    <name evidence="6" type="ORF">BaRGS_00014053</name>
</gene>
<comment type="similarity">
    <text evidence="1">Belongs to the CoaE family.</text>
</comment>
<name>A0ABD0L5L8_9CAEN</name>
<organism evidence="6 7">
    <name type="scientific">Batillaria attramentaria</name>
    <dbReference type="NCBI Taxonomy" id="370345"/>
    <lineage>
        <taxon>Eukaryota</taxon>
        <taxon>Metazoa</taxon>
        <taxon>Spiralia</taxon>
        <taxon>Lophotrochozoa</taxon>
        <taxon>Mollusca</taxon>
        <taxon>Gastropoda</taxon>
        <taxon>Caenogastropoda</taxon>
        <taxon>Sorbeoconcha</taxon>
        <taxon>Cerithioidea</taxon>
        <taxon>Batillariidae</taxon>
        <taxon>Batillaria</taxon>
    </lineage>
</organism>
<comment type="caution">
    <text evidence="6">The sequence shown here is derived from an EMBL/GenBank/DDBJ whole genome shotgun (WGS) entry which is preliminary data.</text>
</comment>
<protein>
    <recommendedName>
        <fullName evidence="4">Dephospho-CoA kinase domain-containing protein</fullName>
    </recommendedName>
</protein>
<dbReference type="PROSITE" id="PS51219">
    <property type="entry name" value="DPCK"/>
    <property type="match status" value="1"/>
</dbReference>
<dbReference type="GO" id="GO:0005737">
    <property type="term" value="C:cytoplasm"/>
    <property type="evidence" value="ECO:0007669"/>
    <property type="project" value="UniProtKB-ARBA"/>
</dbReference>
<dbReference type="CDD" id="cd02022">
    <property type="entry name" value="DPCK"/>
    <property type="match status" value="1"/>
</dbReference>
<evidence type="ECO:0000256" key="4">
    <source>
        <dbReference type="ARBA" id="ARBA00044157"/>
    </source>
</evidence>
<dbReference type="PANTHER" id="PTHR10695">
    <property type="entry name" value="DEPHOSPHO-COA KINASE-RELATED"/>
    <property type="match status" value="1"/>
</dbReference>
<dbReference type="NCBIfam" id="TIGR00152">
    <property type="entry name" value="dephospho-CoA kinase"/>
    <property type="match status" value="1"/>
</dbReference>
<dbReference type="EMBL" id="JACVVK020000081">
    <property type="protein sequence ID" value="KAK7494655.1"/>
    <property type="molecule type" value="Genomic_DNA"/>
</dbReference>
<dbReference type="GO" id="GO:0005524">
    <property type="term" value="F:ATP binding"/>
    <property type="evidence" value="ECO:0007669"/>
    <property type="project" value="UniProtKB-KW"/>
</dbReference>
<dbReference type="InterPro" id="IPR027417">
    <property type="entry name" value="P-loop_NTPase"/>
</dbReference>
<proteinExistence type="inferred from homology"/>
<evidence type="ECO:0000313" key="6">
    <source>
        <dbReference type="EMBL" id="KAK7494655.1"/>
    </source>
</evidence>
<dbReference type="Gene3D" id="3.40.50.300">
    <property type="entry name" value="P-loop containing nucleotide triphosphate hydrolases"/>
    <property type="match status" value="1"/>
</dbReference>
<dbReference type="SUPFAM" id="SSF52540">
    <property type="entry name" value="P-loop containing nucleoside triphosphate hydrolases"/>
    <property type="match status" value="1"/>
</dbReference>
<accession>A0ABD0L5L8</accession>
<dbReference type="FunFam" id="3.40.50.300:FF:000485">
    <property type="entry name" value="Dephospho-CoA kinase CAB5"/>
    <property type="match status" value="1"/>
</dbReference>
<dbReference type="PANTHER" id="PTHR10695:SF46">
    <property type="entry name" value="BIFUNCTIONAL COENZYME A SYNTHASE-RELATED"/>
    <property type="match status" value="1"/>
</dbReference>
<dbReference type="Pfam" id="PF01121">
    <property type="entry name" value="CoaE"/>
    <property type="match status" value="1"/>
</dbReference>
<keyword evidence="7" id="KW-1185">Reference proteome</keyword>
<dbReference type="AlphaFoldDB" id="A0ABD0L5L8"/>
<evidence type="ECO:0000313" key="7">
    <source>
        <dbReference type="Proteomes" id="UP001519460"/>
    </source>
</evidence>
<evidence type="ECO:0000256" key="1">
    <source>
        <dbReference type="ARBA" id="ARBA00009018"/>
    </source>
</evidence>
<dbReference type="HAMAP" id="MF_00376">
    <property type="entry name" value="Dephospho_CoA_kinase"/>
    <property type="match status" value="1"/>
</dbReference>
<evidence type="ECO:0000256" key="2">
    <source>
        <dbReference type="ARBA" id="ARBA00022741"/>
    </source>
</evidence>
<keyword evidence="2" id="KW-0547">Nucleotide-binding</keyword>
<dbReference type="Proteomes" id="UP001519460">
    <property type="component" value="Unassembled WGS sequence"/>
</dbReference>
<keyword evidence="5" id="KW-1133">Transmembrane helix</keyword>
<reference evidence="6 7" key="1">
    <citation type="journal article" date="2023" name="Sci. Data">
        <title>Genome assembly of the Korean intertidal mud-creeper Batillaria attramentaria.</title>
        <authorList>
            <person name="Patra A.K."/>
            <person name="Ho P.T."/>
            <person name="Jun S."/>
            <person name="Lee S.J."/>
            <person name="Kim Y."/>
            <person name="Won Y.J."/>
        </authorList>
    </citation>
    <scope>NUCLEOTIDE SEQUENCE [LARGE SCALE GENOMIC DNA]</scope>
    <source>
        <strain evidence="6">Wonlab-2016</strain>
    </source>
</reference>
<keyword evidence="3" id="KW-0067">ATP-binding</keyword>